<organism evidence="10 11">
    <name type="scientific">Rhynchospora pubera</name>
    <dbReference type="NCBI Taxonomy" id="906938"/>
    <lineage>
        <taxon>Eukaryota</taxon>
        <taxon>Viridiplantae</taxon>
        <taxon>Streptophyta</taxon>
        <taxon>Embryophyta</taxon>
        <taxon>Tracheophyta</taxon>
        <taxon>Spermatophyta</taxon>
        <taxon>Magnoliopsida</taxon>
        <taxon>Liliopsida</taxon>
        <taxon>Poales</taxon>
        <taxon>Cyperaceae</taxon>
        <taxon>Cyperoideae</taxon>
        <taxon>Rhynchosporeae</taxon>
        <taxon>Rhynchospora</taxon>
    </lineage>
</organism>
<evidence type="ECO:0000256" key="1">
    <source>
        <dbReference type="ARBA" id="ARBA00001933"/>
    </source>
</evidence>
<accession>A0AAV8HZ53</accession>
<dbReference type="Proteomes" id="UP001140206">
    <property type="component" value="Chromosome 1"/>
</dbReference>
<dbReference type="InterPro" id="IPR027278">
    <property type="entry name" value="ACCD_DCysDesulf"/>
</dbReference>
<dbReference type="GO" id="GO:0019148">
    <property type="term" value="F:D-cysteine desulfhydrase activity"/>
    <property type="evidence" value="ECO:0007669"/>
    <property type="project" value="UniProtKB-EC"/>
</dbReference>
<evidence type="ECO:0000256" key="6">
    <source>
        <dbReference type="ARBA" id="ARBA00023128"/>
    </source>
</evidence>
<keyword evidence="7" id="KW-0456">Lyase</keyword>
<evidence type="ECO:0000313" key="10">
    <source>
        <dbReference type="EMBL" id="KAJ4821520.1"/>
    </source>
</evidence>
<evidence type="ECO:0000256" key="9">
    <source>
        <dbReference type="ARBA" id="ARBA00066823"/>
    </source>
</evidence>
<dbReference type="EC" id="4.4.1.15" evidence="9"/>
<dbReference type="FunFam" id="3.40.50.1100:FF:000081">
    <property type="entry name" value="D-cysteine desulfhydrase 2 mitochondrial"/>
    <property type="match status" value="1"/>
</dbReference>
<dbReference type="PANTHER" id="PTHR43780:SF7">
    <property type="entry name" value="D-CYSTEINE DESULFHYDRASE 2, MITOCHONDRIAL"/>
    <property type="match status" value="1"/>
</dbReference>
<dbReference type="FunFam" id="3.40.50.1100:FF:000050">
    <property type="entry name" value="D-cysteine desulfhydrase 2, mitochondrial"/>
    <property type="match status" value="1"/>
</dbReference>
<protein>
    <recommendedName>
        <fullName evidence="9">D-cysteine desulfhydrase</fullName>
        <ecNumber evidence="9">4.4.1.15</ecNumber>
    </recommendedName>
</protein>
<dbReference type="PANTHER" id="PTHR43780">
    <property type="entry name" value="1-AMINOCYCLOPROPANE-1-CARBOXYLATE DEAMINASE-RELATED"/>
    <property type="match status" value="1"/>
</dbReference>
<name>A0AAV8HZ53_9POAL</name>
<evidence type="ECO:0000256" key="7">
    <source>
        <dbReference type="ARBA" id="ARBA00023239"/>
    </source>
</evidence>
<comment type="subcellular location">
    <subcellularLocation>
        <location evidence="2">Mitochondrion</location>
    </subcellularLocation>
</comment>
<comment type="caution">
    <text evidence="10">The sequence shown here is derived from an EMBL/GenBank/DDBJ whole genome shotgun (WGS) entry which is preliminary data.</text>
</comment>
<comment type="similarity">
    <text evidence="3">Belongs to the ACC deaminase/D-cysteine desulfhydrase family.</text>
</comment>
<evidence type="ECO:0000256" key="8">
    <source>
        <dbReference type="ARBA" id="ARBA00050761"/>
    </source>
</evidence>
<sequence length="423" mass="45933">MALITRISQNINMSLRLARPAALPISASAGDFLRHRHFSSVSDLLSNTSWHLPSPSSPIHTISVAHDRGHFSYSNLLDGEGRTSPTARFHVARDDLLHPLANGNKARKLDALLPLLRAYSATDVVTCGGCQSAHAAALAAVYCAEMHIRPNLLLRGEQPQVPTGYNLISLMFGNVTYASRSVYAHRSQMLYDHAKEVAGPDGLVVWADDLADSGWQEPESSDPSRRVVIVNEGAASAVALLGVIRLINFLSESSSFGNAHQVHVVVDAGTGTTAVGIALGALLLGLPWKVTAVMLADTIEVYREREKTLISEFERVQKLDLPIQDSSYAVDRILNWVERSQPRKFGKVLNGEIERCCKIAQQTAVPLDPMYTLAAWDLAASLSLDKSMDTEVLMVHTGGTLGMFGLAQRYPSSFSSHQGVSMI</sequence>
<reference evidence="10" key="1">
    <citation type="submission" date="2022-08" db="EMBL/GenBank/DDBJ databases">
        <authorList>
            <person name="Marques A."/>
        </authorList>
    </citation>
    <scope>NUCLEOTIDE SEQUENCE</scope>
    <source>
        <strain evidence="10">RhyPub2mFocal</strain>
        <tissue evidence="10">Leaves</tissue>
    </source>
</reference>
<evidence type="ECO:0000313" key="11">
    <source>
        <dbReference type="Proteomes" id="UP001140206"/>
    </source>
</evidence>
<dbReference type="SUPFAM" id="SSF53686">
    <property type="entry name" value="Tryptophan synthase beta subunit-like PLP-dependent enzymes"/>
    <property type="match status" value="1"/>
</dbReference>
<dbReference type="EMBL" id="JAMFTS010000001">
    <property type="protein sequence ID" value="KAJ4821520.1"/>
    <property type="molecule type" value="Genomic_DNA"/>
</dbReference>
<evidence type="ECO:0000256" key="2">
    <source>
        <dbReference type="ARBA" id="ARBA00004173"/>
    </source>
</evidence>
<dbReference type="GO" id="GO:0005739">
    <property type="term" value="C:mitochondrion"/>
    <property type="evidence" value="ECO:0007669"/>
    <property type="project" value="UniProtKB-SubCell"/>
</dbReference>
<comment type="catalytic activity">
    <reaction evidence="8">
        <text>D-cysteine + H2O = hydrogen sulfide + pyruvate + NH4(+) + H(+)</text>
        <dbReference type="Rhea" id="RHEA:11268"/>
        <dbReference type="ChEBI" id="CHEBI:15361"/>
        <dbReference type="ChEBI" id="CHEBI:15377"/>
        <dbReference type="ChEBI" id="CHEBI:15378"/>
        <dbReference type="ChEBI" id="CHEBI:28938"/>
        <dbReference type="ChEBI" id="CHEBI:29919"/>
        <dbReference type="ChEBI" id="CHEBI:35236"/>
        <dbReference type="EC" id="4.4.1.15"/>
    </reaction>
</comment>
<gene>
    <name evidence="10" type="ORF">LUZ62_034086</name>
</gene>
<dbReference type="InterPro" id="IPR036052">
    <property type="entry name" value="TrpB-like_PALP_sf"/>
</dbReference>
<keyword evidence="4" id="KW-0663">Pyridoxal phosphate</keyword>
<comment type="cofactor">
    <cofactor evidence="1">
        <name>pyridoxal 5'-phosphate</name>
        <dbReference type="ChEBI" id="CHEBI:597326"/>
    </cofactor>
</comment>
<evidence type="ECO:0000256" key="5">
    <source>
        <dbReference type="ARBA" id="ARBA00022946"/>
    </source>
</evidence>
<dbReference type="Gene3D" id="3.40.50.1100">
    <property type="match status" value="2"/>
</dbReference>
<dbReference type="AlphaFoldDB" id="A0AAV8HZ53"/>
<keyword evidence="6" id="KW-0496">Mitochondrion</keyword>
<evidence type="ECO:0000256" key="3">
    <source>
        <dbReference type="ARBA" id="ARBA00008639"/>
    </source>
</evidence>
<evidence type="ECO:0000256" key="4">
    <source>
        <dbReference type="ARBA" id="ARBA00022898"/>
    </source>
</evidence>
<proteinExistence type="inferred from homology"/>
<keyword evidence="11" id="KW-1185">Reference proteome</keyword>
<keyword evidence="5" id="KW-0809">Transit peptide</keyword>